<dbReference type="Proteomes" id="UP000085678">
    <property type="component" value="Unplaced"/>
</dbReference>
<dbReference type="InterPro" id="IPR036322">
    <property type="entry name" value="WD40_repeat_dom_sf"/>
</dbReference>
<proteinExistence type="predicted"/>
<dbReference type="Pfam" id="PF25168">
    <property type="entry name" value="Beta-prop_WDR36-Utp21_2nd"/>
    <property type="match status" value="1"/>
</dbReference>
<dbReference type="InterPro" id="IPR007319">
    <property type="entry name" value="WDR36/Utp21_C"/>
</dbReference>
<dbReference type="InterPro" id="IPR015943">
    <property type="entry name" value="WD40/YVTN_repeat-like_dom_sf"/>
</dbReference>
<dbReference type="GO" id="GO:0006364">
    <property type="term" value="P:rRNA processing"/>
    <property type="evidence" value="ECO:0007669"/>
    <property type="project" value="InterPro"/>
</dbReference>
<dbReference type="FunFam" id="2.130.10.10:FF:000109">
    <property type="entry name" value="WD repeat domain 36"/>
    <property type="match status" value="1"/>
</dbReference>
<accession>A0A2R2MKY0</accession>
<dbReference type="STRING" id="7574.A0A2R2MKY0"/>
<feature type="repeat" description="WD" evidence="3">
    <location>
        <begin position="580"/>
        <end position="609"/>
    </location>
</feature>
<feature type="repeat" description="WD" evidence="3">
    <location>
        <begin position="475"/>
        <end position="516"/>
    </location>
</feature>
<evidence type="ECO:0000256" key="3">
    <source>
        <dbReference type="PROSITE-ProRule" id="PRU00221"/>
    </source>
</evidence>
<feature type="repeat" description="WD" evidence="3">
    <location>
        <begin position="96"/>
        <end position="135"/>
    </location>
</feature>
<dbReference type="InterPro" id="IPR059157">
    <property type="entry name" value="WDR36-Utp21_N"/>
</dbReference>
<dbReference type="GO" id="GO:0034388">
    <property type="term" value="C:Pwp2p-containing subcomplex of 90S preribosome"/>
    <property type="evidence" value="ECO:0007669"/>
    <property type="project" value="TreeGrafter"/>
</dbReference>
<dbReference type="SMART" id="SM00320">
    <property type="entry name" value="WD40"/>
    <property type="match status" value="12"/>
</dbReference>
<dbReference type="OrthoDB" id="10250769at2759"/>
<dbReference type="InParanoid" id="A0A2R2MKY0"/>
<name>A0A2R2MKY0_LINAN</name>
<evidence type="ECO:0000313" key="8">
    <source>
        <dbReference type="RefSeq" id="XP_023930868.1"/>
    </source>
</evidence>
<feature type="repeat" description="WD" evidence="3">
    <location>
        <begin position="267"/>
        <end position="298"/>
    </location>
</feature>
<evidence type="ECO:0000259" key="6">
    <source>
        <dbReference type="Pfam" id="PF25171"/>
    </source>
</evidence>
<gene>
    <name evidence="8" type="primary">LOC112041630</name>
</gene>
<feature type="domain" description="WDR36/Utp21 C-terminal" evidence="5">
    <location>
        <begin position="696"/>
        <end position="899"/>
    </location>
</feature>
<evidence type="ECO:0000259" key="5">
    <source>
        <dbReference type="Pfam" id="PF04192"/>
    </source>
</evidence>
<dbReference type="GO" id="GO:0032040">
    <property type="term" value="C:small-subunit processome"/>
    <property type="evidence" value="ECO:0007669"/>
    <property type="project" value="InterPro"/>
</dbReference>
<feature type="domain" description="WDR36/Utp21 N-terminal" evidence="6">
    <location>
        <begin position="36"/>
        <end position="301"/>
    </location>
</feature>
<dbReference type="AlphaFoldDB" id="A0A2R2MKY0"/>
<keyword evidence="2" id="KW-0677">Repeat</keyword>
<dbReference type="RefSeq" id="XP_023930868.1">
    <property type="nucleotide sequence ID" value="XM_024075100.1"/>
</dbReference>
<reference evidence="8" key="1">
    <citation type="submission" date="2025-08" db="UniProtKB">
        <authorList>
            <consortium name="RefSeq"/>
        </authorList>
    </citation>
    <scope>IDENTIFICATION</scope>
    <source>
        <tissue evidence="8">Gonads</tissue>
    </source>
</reference>
<dbReference type="KEGG" id="lak:112041630"/>
<dbReference type="Pfam" id="PF25171">
    <property type="entry name" value="Beta-prop_WDR36-Utp21_1st"/>
    <property type="match status" value="1"/>
</dbReference>
<dbReference type="InterPro" id="IPR001680">
    <property type="entry name" value="WD40_rpt"/>
</dbReference>
<evidence type="ECO:0000256" key="2">
    <source>
        <dbReference type="ARBA" id="ARBA00022737"/>
    </source>
</evidence>
<evidence type="ECO:0000256" key="4">
    <source>
        <dbReference type="SAM" id="MobiDB-lite"/>
    </source>
</evidence>
<dbReference type="FunFam" id="2.130.10.10:FF:000139">
    <property type="entry name" value="WD repeat domain 36"/>
    <property type="match status" value="1"/>
</dbReference>
<dbReference type="Gene3D" id="2.130.10.10">
    <property type="entry name" value="YVTN repeat-like/Quinoprotein amine dehydrogenase"/>
    <property type="match status" value="2"/>
</dbReference>
<dbReference type="PROSITE" id="PS50082">
    <property type="entry name" value="WD_REPEATS_2"/>
    <property type="match status" value="4"/>
</dbReference>
<keyword evidence="7" id="KW-1185">Reference proteome</keyword>
<dbReference type="FunCoup" id="A0A2R2MKY0">
    <property type="interactions" value="1881"/>
</dbReference>
<protein>
    <submittedName>
        <fullName evidence="8">WD repeat-containing protein 36-like isoform X1</fullName>
    </submittedName>
</protein>
<evidence type="ECO:0000256" key="1">
    <source>
        <dbReference type="ARBA" id="ARBA00022574"/>
    </source>
</evidence>
<dbReference type="PANTHER" id="PTHR22840">
    <property type="entry name" value="WD REPEAT-CONTAINING PROTEIN 36"/>
    <property type="match status" value="1"/>
</dbReference>
<dbReference type="InterPro" id="IPR019775">
    <property type="entry name" value="WD40_repeat_CS"/>
</dbReference>
<feature type="region of interest" description="Disordered" evidence="4">
    <location>
        <begin position="660"/>
        <end position="681"/>
    </location>
</feature>
<keyword evidence="1 3" id="KW-0853">WD repeat</keyword>
<sequence length="903" mass="99710">MGSPSRIFCGYRALGFNSNHVPLAVRYHQKHKENYVVTCVGKAFHTYNCSKLGIVSVSNSHPDDINCLAVDAYLVFTGCKNVIRAFTRGREVSHTYEGHESNVILLLPFGNHLISVDEDSYVNIWDIQSEELYSSLGFEKEVFAITAAFHPSTYLNKILLGSKQGALQLWNIKTGKLIYSFTGWKQAVTVLEQAPAVDVAAIGLADGQVILHNLKYDETLMKFMQDWGPVTTVAFRTDGSPVMATGSVAGHIALWNLEEKRLLSQMRGAHSGSVTGMKCLPSEPLMVTSSADNSLKVWIFDQPDGGGRLLRQRTGHSAPPSKVRFHGNNGQNILSAGQDSTLRSFSTVHDRHNKSLGRASYNKAETKKTGLKLDQHMMPPITDFDSEISRQSDWDNILACHRGLGEVTTWNCQRSSMGKHRLAHQRLTSKEHGGTVALCVCLTSCGNFGLIGYSSGHVDVYNMQSGLHRGSYGNPSAHDGAVRGVAVDSLNQVTVTAGADFTIKFWKFKQKQLLETLKVEAQVASILLHRESCMLAAACDDFSISIIDIETRKVVRRFEGHTNRVNDMVRVTKQTATNTFSPDSRWLVTASMDALVRTWDLPTGRLLDCFALDAAVTSLTMSSTGDFLATTHVDDLGIYLWSNKTLYTHVPLRPLPSDFEPVTMEMPSTSRKSQGAPEEREEDVEYVTSDFKSPAQISDELVTLSLLPNSRWQNLLHLDIIKQRNKPKEPPKVPKSAPFFLPTVPGLEFKFAPADEGIVANKEGSHISKLTETQNLTEFGKLLKMSASNGNTSEVLSKLKELSPAAIDVELRGLAPEAGGSVALMVQFLKFISDVLDSKKDFELAQAYLGLFLKLHGELIANDQQLLEQAQLLGNSQAQAWKHLQTMFNQSLCLVNYLKSATL</sequence>
<dbReference type="PROSITE" id="PS00678">
    <property type="entry name" value="WD_REPEATS_1"/>
    <property type="match status" value="2"/>
</dbReference>
<organism evidence="7 8">
    <name type="scientific">Lingula anatina</name>
    <name type="common">Brachiopod</name>
    <name type="synonym">Lingula unguis</name>
    <dbReference type="NCBI Taxonomy" id="7574"/>
    <lineage>
        <taxon>Eukaryota</taxon>
        <taxon>Metazoa</taxon>
        <taxon>Spiralia</taxon>
        <taxon>Lophotrochozoa</taxon>
        <taxon>Brachiopoda</taxon>
        <taxon>Linguliformea</taxon>
        <taxon>Lingulata</taxon>
        <taxon>Lingulida</taxon>
        <taxon>Linguloidea</taxon>
        <taxon>Lingulidae</taxon>
        <taxon>Lingula</taxon>
    </lineage>
</organism>
<dbReference type="PANTHER" id="PTHR22840:SF12">
    <property type="entry name" value="WD REPEAT-CONTAINING PROTEIN 36"/>
    <property type="match status" value="1"/>
</dbReference>
<dbReference type="PROSITE" id="PS50294">
    <property type="entry name" value="WD_REPEATS_REGION"/>
    <property type="match status" value="1"/>
</dbReference>
<evidence type="ECO:0000313" key="7">
    <source>
        <dbReference type="Proteomes" id="UP000085678"/>
    </source>
</evidence>
<dbReference type="GeneID" id="112041630"/>
<dbReference type="Pfam" id="PF04192">
    <property type="entry name" value="Utp21"/>
    <property type="match status" value="1"/>
</dbReference>
<dbReference type="SUPFAM" id="SSF50978">
    <property type="entry name" value="WD40 repeat-like"/>
    <property type="match status" value="2"/>
</dbReference>